<evidence type="ECO:0000313" key="2">
    <source>
        <dbReference type="Proteomes" id="UP000287033"/>
    </source>
</evidence>
<sequence>MAPRMLRLSPSPIWRHSRSGSRPHQCGAILAPDLALTNMATVVRRMSPSPTWRSTASDTCGVAVGITAKHLLNRIVGIELKAEVPLHMCIWTDVFSLSVEF</sequence>
<evidence type="ECO:0000313" key="1">
    <source>
        <dbReference type="EMBL" id="GCC18679.1"/>
    </source>
</evidence>
<reference evidence="1 2" key="1">
    <citation type="journal article" date="2018" name="Nat. Ecol. Evol.">
        <title>Shark genomes provide insights into elasmobranch evolution and the origin of vertebrates.</title>
        <authorList>
            <person name="Hara Y"/>
            <person name="Yamaguchi K"/>
            <person name="Onimaru K"/>
            <person name="Kadota M"/>
            <person name="Koyanagi M"/>
            <person name="Keeley SD"/>
            <person name="Tatsumi K"/>
            <person name="Tanaka K"/>
            <person name="Motone F"/>
            <person name="Kageyama Y"/>
            <person name="Nozu R"/>
            <person name="Adachi N"/>
            <person name="Nishimura O"/>
            <person name="Nakagawa R"/>
            <person name="Tanegashima C"/>
            <person name="Kiyatake I"/>
            <person name="Matsumoto R"/>
            <person name="Murakumo K"/>
            <person name="Nishida K"/>
            <person name="Terakita A"/>
            <person name="Kuratani S"/>
            <person name="Sato K"/>
            <person name="Hyodo S Kuraku.S."/>
        </authorList>
    </citation>
    <scope>NUCLEOTIDE SEQUENCE [LARGE SCALE GENOMIC DNA]</scope>
</reference>
<dbReference type="EMBL" id="BEZZ01001443">
    <property type="protein sequence ID" value="GCC18679.1"/>
    <property type="molecule type" value="Genomic_DNA"/>
</dbReference>
<accession>A0A401RKM4</accession>
<name>A0A401RKM4_CHIPU</name>
<keyword evidence="2" id="KW-1185">Reference proteome</keyword>
<gene>
    <name evidence="1" type="ORF">chiPu_0018031</name>
</gene>
<comment type="caution">
    <text evidence="1">The sequence shown here is derived from an EMBL/GenBank/DDBJ whole genome shotgun (WGS) entry which is preliminary data.</text>
</comment>
<dbReference type="Proteomes" id="UP000287033">
    <property type="component" value="Unassembled WGS sequence"/>
</dbReference>
<organism evidence="1 2">
    <name type="scientific">Chiloscyllium punctatum</name>
    <name type="common">Brownbanded bambooshark</name>
    <name type="synonym">Hemiscyllium punctatum</name>
    <dbReference type="NCBI Taxonomy" id="137246"/>
    <lineage>
        <taxon>Eukaryota</taxon>
        <taxon>Metazoa</taxon>
        <taxon>Chordata</taxon>
        <taxon>Craniata</taxon>
        <taxon>Vertebrata</taxon>
        <taxon>Chondrichthyes</taxon>
        <taxon>Elasmobranchii</taxon>
        <taxon>Galeomorphii</taxon>
        <taxon>Galeoidea</taxon>
        <taxon>Orectolobiformes</taxon>
        <taxon>Hemiscylliidae</taxon>
        <taxon>Chiloscyllium</taxon>
    </lineage>
</organism>
<proteinExistence type="predicted"/>
<protein>
    <submittedName>
        <fullName evidence="1">Uncharacterized protein</fullName>
    </submittedName>
</protein>
<dbReference type="AlphaFoldDB" id="A0A401RKM4"/>